<gene>
    <name evidence="7" type="ORF">P0082_06455</name>
</gene>
<evidence type="ECO:0000259" key="6">
    <source>
        <dbReference type="PROSITE" id="PS50111"/>
    </source>
</evidence>
<reference evidence="7 8" key="1">
    <citation type="submission" date="2023-04" db="EMBL/GenBank/DDBJ databases">
        <title>Spirochaete genome identified in red abalone sample constitutes a novel genus.</title>
        <authorList>
            <person name="Sharma S.P."/>
            <person name="Purcell C.M."/>
            <person name="Hyde J.R."/>
            <person name="Severin A.J."/>
        </authorList>
    </citation>
    <scope>NUCLEOTIDE SEQUENCE [LARGE SCALE GENOMIC DNA]</scope>
    <source>
        <strain evidence="7 8">SP-2023</strain>
    </source>
</reference>
<keyword evidence="8" id="KW-1185">Reference proteome</keyword>
<dbReference type="Gene3D" id="1.10.287.950">
    <property type="entry name" value="Methyl-accepting chemotaxis protein"/>
    <property type="match status" value="1"/>
</dbReference>
<dbReference type="PROSITE" id="PS50111">
    <property type="entry name" value="CHEMOTAXIS_TRANSDUC_2"/>
    <property type="match status" value="1"/>
</dbReference>
<organism evidence="7 8">
    <name type="scientific">Candidatus Haliotispira prima</name>
    <dbReference type="NCBI Taxonomy" id="3034016"/>
    <lineage>
        <taxon>Bacteria</taxon>
        <taxon>Pseudomonadati</taxon>
        <taxon>Spirochaetota</taxon>
        <taxon>Spirochaetia</taxon>
        <taxon>Spirochaetales</taxon>
        <taxon>Spirochaetaceae</taxon>
        <taxon>Candidatus Haliotispira</taxon>
    </lineage>
</organism>
<dbReference type="InterPro" id="IPR004089">
    <property type="entry name" value="MCPsignal_dom"/>
</dbReference>
<feature type="transmembrane region" description="Helical" evidence="5">
    <location>
        <begin position="34"/>
        <end position="56"/>
    </location>
</feature>
<evidence type="ECO:0000256" key="1">
    <source>
        <dbReference type="ARBA" id="ARBA00022500"/>
    </source>
</evidence>
<evidence type="ECO:0000256" key="3">
    <source>
        <dbReference type="PROSITE-ProRule" id="PRU00284"/>
    </source>
</evidence>
<protein>
    <submittedName>
        <fullName evidence="7">Methyl-accepting chemotaxis protein</fullName>
    </submittedName>
</protein>
<dbReference type="SMART" id="SM00283">
    <property type="entry name" value="MA"/>
    <property type="match status" value="1"/>
</dbReference>
<evidence type="ECO:0000256" key="4">
    <source>
        <dbReference type="SAM" id="Coils"/>
    </source>
</evidence>
<evidence type="ECO:0000313" key="7">
    <source>
        <dbReference type="EMBL" id="WGK68122.1"/>
    </source>
</evidence>
<feature type="transmembrane region" description="Helical" evidence="5">
    <location>
        <begin position="207"/>
        <end position="225"/>
    </location>
</feature>
<proteinExistence type="inferred from homology"/>
<accession>A0ABY8MDS7</accession>
<dbReference type="SUPFAM" id="SSF58104">
    <property type="entry name" value="Methyl-accepting chemotaxis protein (MCP) signaling domain"/>
    <property type="match status" value="1"/>
</dbReference>
<keyword evidence="5" id="KW-1133">Transmembrane helix</keyword>
<dbReference type="Pfam" id="PF00015">
    <property type="entry name" value="MCPsignal"/>
    <property type="match status" value="1"/>
</dbReference>
<dbReference type="EMBL" id="CP123443">
    <property type="protein sequence ID" value="WGK68122.1"/>
    <property type="molecule type" value="Genomic_DNA"/>
</dbReference>
<dbReference type="Proteomes" id="UP001228690">
    <property type="component" value="Chromosome"/>
</dbReference>
<feature type="coiled-coil region" evidence="4">
    <location>
        <begin position="331"/>
        <end position="379"/>
    </location>
</feature>
<feature type="domain" description="Methyl-accepting transducer" evidence="6">
    <location>
        <begin position="330"/>
        <end position="552"/>
    </location>
</feature>
<dbReference type="RefSeq" id="WP_326926288.1">
    <property type="nucleotide sequence ID" value="NZ_CP123443.1"/>
</dbReference>
<dbReference type="PANTHER" id="PTHR43531">
    <property type="entry name" value="PROTEIN ICFG"/>
    <property type="match status" value="1"/>
</dbReference>
<evidence type="ECO:0000313" key="8">
    <source>
        <dbReference type="Proteomes" id="UP001228690"/>
    </source>
</evidence>
<sequence length="617" mass="69709">MIVQLARHSDGETEDTEPLLHCLYKKQKALSSIFLSYAFFYSIATTTDWFSVAVAVSGEHWLIRLNTFLVNFSLGLLAFRLFNLSVIRLIGNVMNRFEIALMGNRKPLNMAYESLITAILMGVFCIVLTIYIDTLTTFHGNIVIDSFLRISENLNEKNIPLDNFLITNIIKREVSQQTILIMGVDPYSKLNEVDSLAVFRGVLANNAWFYIIMFYIMFLFVIYFMRSIYLVNRMIYYLSGYLRGVLEGVTSLRKVVPLLRFDTLGYMTGYLNLLFRHIHKIIMNLVSSVIELSDTSESSIADSAGGTNEVYNLTHNFASISLKADLQLQSIQSIREAFNDLREIIKSINNEVSIQKRQLESAKDTVNRVKTAIVEMEQSSKNVAKLFEKLSSSAGSGLDIVQNNHHVMEEIFRTSYSIRDIVSSIEKISGQTGLLAMSASIESAHAGNHGLGFSVVAQSVRNLSDDSGIQSKAIRAQIEEMVRKVEVGVLLSRHVSRSFQLIVNSTQTSATLFHHIYNSIDEQNKQSVTINSEIEELLATTEEILSSTREQVGVLDELTETTINLEREIKTISMSSQRQSNMSEKVVSLFESLNSQVVLNTERVYSINEKINRFELD</sequence>
<comment type="similarity">
    <text evidence="2">Belongs to the methyl-accepting chemotaxis (MCP) protein family.</text>
</comment>
<feature type="transmembrane region" description="Helical" evidence="5">
    <location>
        <begin position="68"/>
        <end position="90"/>
    </location>
</feature>
<dbReference type="InterPro" id="IPR051310">
    <property type="entry name" value="MCP_chemotaxis"/>
</dbReference>
<evidence type="ECO:0000256" key="2">
    <source>
        <dbReference type="ARBA" id="ARBA00029447"/>
    </source>
</evidence>
<keyword evidence="4" id="KW-0175">Coiled coil</keyword>
<dbReference type="PANTHER" id="PTHR43531:SF11">
    <property type="entry name" value="METHYL-ACCEPTING CHEMOTAXIS PROTEIN 3"/>
    <property type="match status" value="1"/>
</dbReference>
<evidence type="ECO:0000256" key="5">
    <source>
        <dbReference type="SAM" id="Phobius"/>
    </source>
</evidence>
<keyword evidence="5" id="KW-0812">Transmembrane</keyword>
<name>A0ABY8MDS7_9SPIO</name>
<keyword evidence="1" id="KW-0145">Chemotaxis</keyword>
<keyword evidence="3" id="KW-0807">Transducer</keyword>
<keyword evidence="5" id="KW-0472">Membrane</keyword>
<feature type="transmembrane region" description="Helical" evidence="5">
    <location>
        <begin position="111"/>
        <end position="132"/>
    </location>
</feature>